<evidence type="ECO:0000256" key="1">
    <source>
        <dbReference type="ARBA" id="ARBA00007692"/>
    </source>
</evidence>
<keyword evidence="3" id="KW-0809">Transit peptide</keyword>
<keyword evidence="2" id="KW-0805">Transcription regulation</keyword>
<dbReference type="Proteomes" id="UP000288805">
    <property type="component" value="Unassembled WGS sequence"/>
</dbReference>
<dbReference type="InterPro" id="IPR003690">
    <property type="entry name" value="MTERF"/>
</dbReference>
<dbReference type="Pfam" id="PF02536">
    <property type="entry name" value="mTERF"/>
    <property type="match status" value="1"/>
</dbReference>
<dbReference type="FunFam" id="1.25.70.10:FF:000001">
    <property type="entry name" value="Mitochondrial transcription termination factor-like"/>
    <property type="match status" value="1"/>
</dbReference>
<dbReference type="InterPro" id="IPR038538">
    <property type="entry name" value="MTERF_sf"/>
</dbReference>
<name>A0A438G224_VITVI</name>
<dbReference type="EMBL" id="QGNW01000681">
    <property type="protein sequence ID" value="RVW66250.1"/>
    <property type="molecule type" value="Genomic_DNA"/>
</dbReference>
<comment type="caution">
    <text evidence="4">The sequence shown here is derived from an EMBL/GenBank/DDBJ whole genome shotgun (WGS) entry which is preliminary data.</text>
</comment>
<gene>
    <name evidence="4" type="ORF">CK203_066387</name>
</gene>
<accession>A0A438G224</accession>
<dbReference type="PANTHER" id="PTHR13068">
    <property type="entry name" value="CGI-12 PROTEIN-RELATED"/>
    <property type="match status" value="1"/>
</dbReference>
<evidence type="ECO:0000256" key="2">
    <source>
        <dbReference type="ARBA" id="ARBA00022472"/>
    </source>
</evidence>
<reference evidence="4 5" key="1">
    <citation type="journal article" date="2018" name="PLoS Genet.">
        <title>Population sequencing reveals clonal diversity and ancestral inbreeding in the grapevine cultivar Chardonnay.</title>
        <authorList>
            <person name="Roach M.J."/>
            <person name="Johnson D.L."/>
            <person name="Bohlmann J."/>
            <person name="van Vuuren H.J."/>
            <person name="Jones S.J."/>
            <person name="Pretorius I.S."/>
            <person name="Schmidt S.A."/>
            <person name="Borneman A.R."/>
        </authorList>
    </citation>
    <scope>NUCLEOTIDE SEQUENCE [LARGE SCALE GENOMIC DNA]</scope>
    <source>
        <strain evidence="5">cv. Chardonnay</strain>
        <tissue evidence="4">Leaf</tissue>
    </source>
</reference>
<dbReference type="GO" id="GO:0003676">
    <property type="term" value="F:nucleic acid binding"/>
    <property type="evidence" value="ECO:0007669"/>
    <property type="project" value="InterPro"/>
</dbReference>
<sequence length="338" mass="38891">MRSSSPNHEDAASRGTICYLPPSTAPKMRIIDFSNGGFLQPSLFLKAFEKLKGSRTHRFVVGLFAENLLIFFPELTELTRNIGRLIRVQPIQAESRYLVSDSSRSTSRRIRLGRVVPDSADFLNAGLDKHIKPSLDFLKEFLETNEKIVTAIKRGSWLLSFDLKGILKPNTFLLIKEGFPQRARSLDIKPTDSTYVTAIPVILLMTESTWKRKVELYKKFGLTEVEIFKAIKRQPYFMACSEEKIKSLMNFYTYTMKLKPSAIATYPRLLLYSFDARIQPRFNVLNILASKKLLKTHKKIAWLLTQSEAKFLTNYVNKYVDQVPDLMELYRGVKTIDL</sequence>
<organism evidence="4 5">
    <name type="scientific">Vitis vinifera</name>
    <name type="common">Grape</name>
    <dbReference type="NCBI Taxonomy" id="29760"/>
    <lineage>
        <taxon>Eukaryota</taxon>
        <taxon>Viridiplantae</taxon>
        <taxon>Streptophyta</taxon>
        <taxon>Embryophyta</taxon>
        <taxon>Tracheophyta</taxon>
        <taxon>Spermatophyta</taxon>
        <taxon>Magnoliopsida</taxon>
        <taxon>eudicotyledons</taxon>
        <taxon>Gunneridae</taxon>
        <taxon>Pentapetalae</taxon>
        <taxon>rosids</taxon>
        <taxon>Vitales</taxon>
        <taxon>Vitaceae</taxon>
        <taxon>Viteae</taxon>
        <taxon>Vitis</taxon>
    </lineage>
</organism>
<dbReference type="SMART" id="SM00733">
    <property type="entry name" value="Mterf"/>
    <property type="match status" value="5"/>
</dbReference>
<dbReference type="AlphaFoldDB" id="A0A438G224"/>
<protein>
    <submittedName>
        <fullName evidence="4">Uncharacterized protein</fullName>
    </submittedName>
</protein>
<keyword evidence="2" id="KW-0804">Transcription</keyword>
<proteinExistence type="inferred from homology"/>
<keyword evidence="2" id="KW-0806">Transcription termination</keyword>
<dbReference type="PANTHER" id="PTHR13068:SF31">
    <property type="entry name" value="TRANSCRIPTION TERMINATION FACTOR MTERF2, CHLOROPLASTIC-LIKE"/>
    <property type="match status" value="1"/>
</dbReference>
<dbReference type="Gene3D" id="1.25.70.10">
    <property type="entry name" value="Transcription termination factor 3, mitochondrial"/>
    <property type="match status" value="1"/>
</dbReference>
<comment type="similarity">
    <text evidence="1">Belongs to the mTERF family.</text>
</comment>
<dbReference type="GO" id="GO:0006353">
    <property type="term" value="P:DNA-templated transcription termination"/>
    <property type="evidence" value="ECO:0007669"/>
    <property type="project" value="UniProtKB-KW"/>
</dbReference>
<evidence type="ECO:0000313" key="4">
    <source>
        <dbReference type="EMBL" id="RVW66250.1"/>
    </source>
</evidence>
<evidence type="ECO:0000256" key="3">
    <source>
        <dbReference type="ARBA" id="ARBA00022946"/>
    </source>
</evidence>
<evidence type="ECO:0000313" key="5">
    <source>
        <dbReference type="Proteomes" id="UP000288805"/>
    </source>
</evidence>